<dbReference type="SUPFAM" id="SSF82704">
    <property type="entry name" value="AlbA-like"/>
    <property type="match status" value="1"/>
</dbReference>
<dbReference type="InterPro" id="IPR036882">
    <property type="entry name" value="Alba-like_dom_sf"/>
</dbReference>
<dbReference type="GO" id="GO:0005655">
    <property type="term" value="C:nucleolar ribonuclease P complex"/>
    <property type="evidence" value="ECO:0007669"/>
    <property type="project" value="InterPro"/>
</dbReference>
<dbReference type="GO" id="GO:0003723">
    <property type="term" value="F:RNA binding"/>
    <property type="evidence" value="ECO:0007669"/>
    <property type="project" value="TreeGrafter"/>
</dbReference>
<dbReference type="InterPro" id="IPR020241">
    <property type="entry name" value="RNase_P/MRP_Pop7_fungi"/>
</dbReference>
<comment type="subcellular location">
    <subcellularLocation>
        <location evidence="1">Nucleus</location>
    </subcellularLocation>
</comment>
<proteinExistence type="predicted"/>
<name>A0A1G4MID4_LACFM</name>
<dbReference type="GO" id="GO:0000294">
    <property type="term" value="P:nuclear-transcribed mRNA catabolic process, RNase MRP-dependent"/>
    <property type="evidence" value="ECO:0007669"/>
    <property type="project" value="TreeGrafter"/>
</dbReference>
<organism evidence="4 5">
    <name type="scientific">Lachancea fermentati</name>
    <name type="common">Zygosaccharomyces fermentati</name>
    <dbReference type="NCBI Taxonomy" id="4955"/>
    <lineage>
        <taxon>Eukaryota</taxon>
        <taxon>Fungi</taxon>
        <taxon>Dikarya</taxon>
        <taxon>Ascomycota</taxon>
        <taxon>Saccharomycotina</taxon>
        <taxon>Saccharomycetes</taxon>
        <taxon>Saccharomycetales</taxon>
        <taxon>Saccharomycetaceae</taxon>
        <taxon>Lachancea</taxon>
    </lineage>
</organism>
<dbReference type="Proteomes" id="UP000190831">
    <property type="component" value="Chromosome G"/>
</dbReference>
<accession>A0A1G4MID4</accession>
<dbReference type="GO" id="GO:0000171">
    <property type="term" value="F:ribonuclease MRP activity"/>
    <property type="evidence" value="ECO:0007669"/>
    <property type="project" value="TreeGrafter"/>
</dbReference>
<evidence type="ECO:0000256" key="3">
    <source>
        <dbReference type="ARBA" id="ARBA00023242"/>
    </source>
</evidence>
<reference evidence="4 5" key="1">
    <citation type="submission" date="2016-03" db="EMBL/GenBank/DDBJ databases">
        <authorList>
            <person name="Devillers H."/>
        </authorList>
    </citation>
    <scope>NUCLEOTIDE SEQUENCE [LARGE SCALE GENOMIC DNA]</scope>
    <source>
        <strain evidence="4">CBS 6772</strain>
    </source>
</reference>
<evidence type="ECO:0000256" key="1">
    <source>
        <dbReference type="ARBA" id="ARBA00004123"/>
    </source>
</evidence>
<evidence type="ECO:0000313" key="5">
    <source>
        <dbReference type="Proteomes" id="UP000190831"/>
    </source>
</evidence>
<dbReference type="PANTHER" id="PTHR28256:SF1">
    <property type="entry name" value="RIBONUCLEASES P_MRP PROTEIN SUBUNIT POP7"/>
    <property type="match status" value="1"/>
</dbReference>
<dbReference type="PANTHER" id="PTHR28256">
    <property type="entry name" value="RIBONUCLEASES P/MRP PROTEIN SUBUNIT POP7"/>
    <property type="match status" value="1"/>
</dbReference>
<evidence type="ECO:0000256" key="2">
    <source>
        <dbReference type="ARBA" id="ARBA00022694"/>
    </source>
</evidence>
<dbReference type="STRING" id="4955.A0A1G4MID4"/>
<dbReference type="OrthoDB" id="5416589at2759"/>
<evidence type="ECO:0000313" key="4">
    <source>
        <dbReference type="EMBL" id="SCW03657.1"/>
    </source>
</evidence>
<dbReference type="GO" id="GO:0001682">
    <property type="term" value="P:tRNA 5'-leader removal"/>
    <property type="evidence" value="ECO:0007669"/>
    <property type="project" value="InterPro"/>
</dbReference>
<dbReference type="GO" id="GO:0004526">
    <property type="term" value="F:ribonuclease P activity"/>
    <property type="evidence" value="ECO:0007669"/>
    <property type="project" value="TreeGrafter"/>
</dbReference>
<dbReference type="Pfam" id="PF12328">
    <property type="entry name" value="Rpp20"/>
    <property type="match status" value="1"/>
</dbReference>
<dbReference type="GO" id="GO:0034965">
    <property type="term" value="P:intronic box C/D snoRNA processing"/>
    <property type="evidence" value="ECO:0007669"/>
    <property type="project" value="TreeGrafter"/>
</dbReference>
<dbReference type="OMA" id="GQADIDM"/>
<keyword evidence="5" id="KW-1185">Reference proteome</keyword>
<keyword evidence="3" id="KW-0539">Nucleus</keyword>
<dbReference type="GO" id="GO:0006364">
    <property type="term" value="P:rRNA processing"/>
    <property type="evidence" value="ECO:0007669"/>
    <property type="project" value="TreeGrafter"/>
</dbReference>
<dbReference type="AlphaFoldDB" id="A0A1G4MID4"/>
<dbReference type="Gene3D" id="3.30.110.20">
    <property type="entry name" value="Alba-like domain"/>
    <property type="match status" value="1"/>
</dbReference>
<dbReference type="GO" id="GO:0000172">
    <property type="term" value="C:ribonuclease MRP complex"/>
    <property type="evidence" value="ECO:0007669"/>
    <property type="project" value="InterPro"/>
</dbReference>
<dbReference type="InterPro" id="IPR014612">
    <property type="entry name" value="Pop7/Rpp20"/>
</dbReference>
<sequence>MTKGKLIFKHPSVKYLSHKSIKTTIFIKTKTPYVSALKRINKFLEQLQHHKSECVTVLGMGRAINKALAIACHFQEEKGKRVEILTQSIEVLDEITEDEQEDGQDDESHEINDEDKELTLKKRTISGIKLLIYP</sequence>
<keyword evidence="2" id="KW-0819">tRNA processing</keyword>
<protein>
    <submittedName>
        <fullName evidence="4">LAFE_0G15302g1_1</fullName>
    </submittedName>
</protein>
<dbReference type="EMBL" id="LT598486">
    <property type="protein sequence ID" value="SCW03657.1"/>
    <property type="molecule type" value="Genomic_DNA"/>
</dbReference>
<gene>
    <name evidence="4" type="ORF">LAFE_0G15302G</name>
</gene>